<dbReference type="InterPro" id="IPR001405">
    <property type="entry name" value="UPF0758"/>
</dbReference>
<evidence type="ECO:0000256" key="7">
    <source>
        <dbReference type="RuleBase" id="RU003797"/>
    </source>
</evidence>
<keyword evidence="10" id="KW-1185">Reference proteome</keyword>
<dbReference type="GO" id="GO:0006508">
    <property type="term" value="P:proteolysis"/>
    <property type="evidence" value="ECO:0007669"/>
    <property type="project" value="UniProtKB-KW"/>
</dbReference>
<dbReference type="NCBIfam" id="TIGR00608">
    <property type="entry name" value="radc"/>
    <property type="match status" value="1"/>
</dbReference>
<dbReference type="Proteomes" id="UP000584587">
    <property type="component" value="Unassembled WGS sequence"/>
</dbReference>
<dbReference type="InterPro" id="IPR037518">
    <property type="entry name" value="MPN"/>
</dbReference>
<dbReference type="PANTHER" id="PTHR30471">
    <property type="entry name" value="DNA REPAIR PROTEIN RADC"/>
    <property type="match status" value="1"/>
</dbReference>
<dbReference type="SUPFAM" id="SSF47781">
    <property type="entry name" value="RuvA domain 2-like"/>
    <property type="match status" value="1"/>
</dbReference>
<dbReference type="GO" id="GO:0008237">
    <property type="term" value="F:metallopeptidase activity"/>
    <property type="evidence" value="ECO:0007669"/>
    <property type="project" value="UniProtKB-KW"/>
</dbReference>
<name>A0A846TVT3_9MOLU</name>
<evidence type="ECO:0000256" key="5">
    <source>
        <dbReference type="ARBA" id="ARBA00022833"/>
    </source>
</evidence>
<evidence type="ECO:0000313" key="10">
    <source>
        <dbReference type="Proteomes" id="UP000584587"/>
    </source>
</evidence>
<feature type="domain" description="MPN" evidence="8">
    <location>
        <begin position="103"/>
        <end position="225"/>
    </location>
</feature>
<dbReference type="AlphaFoldDB" id="A0A846TVT3"/>
<keyword evidence="5" id="KW-0862">Zinc</keyword>
<dbReference type="InterPro" id="IPR046778">
    <property type="entry name" value="UPF0758_N"/>
</dbReference>
<dbReference type="Pfam" id="PF04002">
    <property type="entry name" value="RadC"/>
    <property type="match status" value="1"/>
</dbReference>
<dbReference type="PROSITE" id="PS50249">
    <property type="entry name" value="MPN"/>
    <property type="match status" value="1"/>
</dbReference>
<dbReference type="NCBIfam" id="NF000642">
    <property type="entry name" value="PRK00024.1"/>
    <property type="match status" value="1"/>
</dbReference>
<gene>
    <name evidence="9" type="primary">radC</name>
    <name evidence="9" type="ORF">HER12_00630</name>
</gene>
<reference evidence="9 10" key="1">
    <citation type="submission" date="2020-04" db="EMBL/GenBank/DDBJ databases">
        <title>Complete genome sequence of Spiroplasma platyhelix ATCC 51748, an insect isolate.</title>
        <authorList>
            <person name="Green E.A."/>
            <person name="Klassen J.L."/>
        </authorList>
    </citation>
    <scope>NUCLEOTIDE SEQUENCE [LARGE SCALE GENOMIC DNA]</scope>
    <source>
        <strain evidence="9 10">PALS-1</strain>
    </source>
</reference>
<dbReference type="RefSeq" id="WP_168104738.1">
    <property type="nucleotide sequence ID" value="NZ_CP051215.1"/>
</dbReference>
<dbReference type="PANTHER" id="PTHR30471:SF3">
    <property type="entry name" value="UPF0758 PROTEIN YEES-RELATED"/>
    <property type="match status" value="1"/>
</dbReference>
<comment type="caution">
    <text evidence="9">The sequence shown here is derived from an EMBL/GenBank/DDBJ whole genome shotgun (WGS) entry which is preliminary data.</text>
</comment>
<protein>
    <submittedName>
        <fullName evidence="9">DNA repair protein RadC</fullName>
    </submittedName>
</protein>
<sequence>MKFKDFQNDKKPREKAIKYGIASLTDEELLAIILRTGTKEKNVLLLARDIIDTFKGIENFNQIEFNSLIKIKGIGKSKALELVTCLELTKRIKLVNKQFQYAKIIWPEDVFNLVKDYYEDLKHEHFYLLLLNNQNKLIHQNLLYKGTHDSLKVDIKDILYLAITYRANKIICIHNHPGGDSEASFADLKITQELKKQLKIFEITLLDHIIIGWENYYSINLNKKYLFPIDK</sequence>
<proteinExistence type="inferred from homology"/>
<evidence type="ECO:0000256" key="2">
    <source>
        <dbReference type="ARBA" id="ARBA00022670"/>
    </source>
</evidence>
<dbReference type="InterPro" id="IPR010994">
    <property type="entry name" value="RuvA_2-like"/>
</dbReference>
<keyword evidence="6" id="KW-0482">Metalloprotease</keyword>
<evidence type="ECO:0000256" key="4">
    <source>
        <dbReference type="ARBA" id="ARBA00022801"/>
    </source>
</evidence>
<keyword evidence="4" id="KW-0378">Hydrolase</keyword>
<evidence type="ECO:0000313" key="9">
    <source>
        <dbReference type="EMBL" id="NKE38262.1"/>
    </source>
</evidence>
<keyword evidence="2" id="KW-0645">Protease</keyword>
<evidence type="ECO:0000256" key="6">
    <source>
        <dbReference type="ARBA" id="ARBA00023049"/>
    </source>
</evidence>
<accession>A0A846TVT3</accession>
<dbReference type="Gene3D" id="3.40.140.10">
    <property type="entry name" value="Cytidine Deaminase, domain 2"/>
    <property type="match status" value="1"/>
</dbReference>
<evidence type="ECO:0000259" key="8">
    <source>
        <dbReference type="PROSITE" id="PS50249"/>
    </source>
</evidence>
<dbReference type="GO" id="GO:0046872">
    <property type="term" value="F:metal ion binding"/>
    <property type="evidence" value="ECO:0007669"/>
    <property type="project" value="UniProtKB-KW"/>
</dbReference>
<dbReference type="EMBL" id="JAAVVK010000001">
    <property type="protein sequence ID" value="NKE38262.1"/>
    <property type="molecule type" value="Genomic_DNA"/>
</dbReference>
<dbReference type="InterPro" id="IPR025657">
    <property type="entry name" value="RadC_JAB"/>
</dbReference>
<organism evidence="9 10">
    <name type="scientific">Spiroplasma platyhelix PALS-1</name>
    <dbReference type="NCBI Taxonomy" id="1276218"/>
    <lineage>
        <taxon>Bacteria</taxon>
        <taxon>Bacillati</taxon>
        <taxon>Mycoplasmatota</taxon>
        <taxon>Mollicutes</taxon>
        <taxon>Entomoplasmatales</taxon>
        <taxon>Spiroplasmataceae</taxon>
        <taxon>Spiroplasma</taxon>
    </lineage>
</organism>
<evidence type="ECO:0000256" key="3">
    <source>
        <dbReference type="ARBA" id="ARBA00022723"/>
    </source>
</evidence>
<evidence type="ECO:0000256" key="1">
    <source>
        <dbReference type="ARBA" id="ARBA00010243"/>
    </source>
</evidence>
<keyword evidence="3" id="KW-0479">Metal-binding</keyword>
<dbReference type="Pfam" id="PF20582">
    <property type="entry name" value="UPF0758_N"/>
    <property type="match status" value="1"/>
</dbReference>
<comment type="similarity">
    <text evidence="1 7">Belongs to the UPF0758 family.</text>
</comment>